<name>A0ABV0RU55_9TELE</name>
<gene>
    <name evidence="1" type="ORF">XENOCAPTIV_014171</name>
</gene>
<dbReference type="EMBL" id="JAHRIN010059109">
    <property type="protein sequence ID" value="MEQ2211735.1"/>
    <property type="molecule type" value="Genomic_DNA"/>
</dbReference>
<evidence type="ECO:0000313" key="2">
    <source>
        <dbReference type="Proteomes" id="UP001434883"/>
    </source>
</evidence>
<evidence type="ECO:0000313" key="1">
    <source>
        <dbReference type="EMBL" id="MEQ2211735.1"/>
    </source>
</evidence>
<proteinExistence type="predicted"/>
<dbReference type="Proteomes" id="UP001434883">
    <property type="component" value="Unassembled WGS sequence"/>
</dbReference>
<reference evidence="1 2" key="1">
    <citation type="submission" date="2021-06" db="EMBL/GenBank/DDBJ databases">
        <authorList>
            <person name="Palmer J.M."/>
        </authorList>
    </citation>
    <scope>NUCLEOTIDE SEQUENCE [LARGE SCALE GENOMIC DNA]</scope>
    <source>
        <strain evidence="1 2">XC_2019</strain>
        <tissue evidence="1">Muscle</tissue>
    </source>
</reference>
<organism evidence="1 2">
    <name type="scientific">Xenoophorus captivus</name>
    <dbReference type="NCBI Taxonomy" id="1517983"/>
    <lineage>
        <taxon>Eukaryota</taxon>
        <taxon>Metazoa</taxon>
        <taxon>Chordata</taxon>
        <taxon>Craniata</taxon>
        <taxon>Vertebrata</taxon>
        <taxon>Euteleostomi</taxon>
        <taxon>Actinopterygii</taxon>
        <taxon>Neopterygii</taxon>
        <taxon>Teleostei</taxon>
        <taxon>Neoteleostei</taxon>
        <taxon>Acanthomorphata</taxon>
        <taxon>Ovalentaria</taxon>
        <taxon>Atherinomorphae</taxon>
        <taxon>Cyprinodontiformes</taxon>
        <taxon>Goodeidae</taxon>
        <taxon>Xenoophorus</taxon>
    </lineage>
</organism>
<accession>A0ABV0RU55</accession>
<keyword evidence="2" id="KW-1185">Reference proteome</keyword>
<comment type="caution">
    <text evidence="1">The sequence shown here is derived from an EMBL/GenBank/DDBJ whole genome shotgun (WGS) entry which is preliminary data.</text>
</comment>
<sequence length="111" mass="12050">MSLVVPRGGDPGVHSQGPFISGHPVSVQAEQEFGPHCRTKSNLFSVHVGLQQGCPLSLLWTGFLGAVEGCRGFGVGTSEFCLFFLQMTWSCWPPLAKTLFRASPFEDPKLL</sequence>
<protein>
    <submittedName>
        <fullName evidence="1">Uncharacterized protein</fullName>
    </submittedName>
</protein>